<dbReference type="InParanoid" id="O76673"/>
<accession>O76673</accession>
<feature type="signal peptide" evidence="2">
    <location>
        <begin position="1"/>
        <end position="18"/>
    </location>
</feature>
<dbReference type="HOGENOM" id="CLU_1134432_0_0_1"/>
<dbReference type="RefSeq" id="NP_497629.1">
    <property type="nucleotide sequence ID" value="NM_065228.1"/>
</dbReference>
<dbReference type="WormBase" id="H34I24.1">
    <property type="protein sequence ID" value="CE19501"/>
    <property type="gene ID" value="WBGene00019260"/>
</dbReference>
<evidence type="ECO:0000313" key="5">
    <source>
        <dbReference type="WormBase" id="H34I24.1"/>
    </source>
</evidence>
<evidence type="ECO:0000313" key="4">
    <source>
        <dbReference type="Proteomes" id="UP000001940"/>
    </source>
</evidence>
<dbReference type="FunCoup" id="O76673">
    <property type="interactions" value="313"/>
</dbReference>
<evidence type="ECO:0000256" key="2">
    <source>
        <dbReference type="SAM" id="SignalP"/>
    </source>
</evidence>
<protein>
    <submittedName>
        <fullName evidence="3">Conserved secreted protein</fullName>
    </submittedName>
</protein>
<feature type="region of interest" description="Disordered" evidence="1">
    <location>
        <begin position="23"/>
        <end position="46"/>
    </location>
</feature>
<organism evidence="3 4">
    <name type="scientific">Caenorhabditis elegans</name>
    <dbReference type="NCBI Taxonomy" id="6239"/>
    <lineage>
        <taxon>Eukaryota</taxon>
        <taxon>Metazoa</taxon>
        <taxon>Ecdysozoa</taxon>
        <taxon>Nematoda</taxon>
        <taxon>Chromadorea</taxon>
        <taxon>Rhabditida</taxon>
        <taxon>Rhabditina</taxon>
        <taxon>Rhabditomorpha</taxon>
        <taxon>Rhabditoidea</taxon>
        <taxon>Rhabditidae</taxon>
        <taxon>Peloderinae</taxon>
        <taxon>Caenorhabditis</taxon>
    </lineage>
</organism>
<evidence type="ECO:0000313" key="3">
    <source>
        <dbReference type="EMBL" id="CCD72018.1"/>
    </source>
</evidence>
<dbReference type="PhylomeDB" id="O76673"/>
<dbReference type="STRING" id="6239.H34I24.1.1"/>
<feature type="chain" id="PRO_5004159809" evidence="2">
    <location>
        <begin position="19"/>
        <end position="258"/>
    </location>
</feature>
<dbReference type="AGR" id="WB:WBGene00019260"/>
<dbReference type="UCSC" id="H34I24.1">
    <property type="organism name" value="c. elegans"/>
</dbReference>
<dbReference type="Bgee" id="WBGene00019260">
    <property type="expression patterns" value="Expressed in adult organism and 2 other cell types or tissues"/>
</dbReference>
<feature type="compositionally biased region" description="Low complexity" evidence="1">
    <location>
        <begin position="211"/>
        <end position="227"/>
    </location>
</feature>
<dbReference type="AlphaFoldDB" id="O76673"/>
<dbReference type="GeneID" id="175402"/>
<dbReference type="KEGG" id="cel:CELE_H34I24.1"/>
<dbReference type="CTD" id="175402"/>
<evidence type="ECO:0000256" key="1">
    <source>
        <dbReference type="SAM" id="MobiDB-lite"/>
    </source>
</evidence>
<dbReference type="Proteomes" id="UP000001940">
    <property type="component" value="Chromosome III"/>
</dbReference>
<name>O76673_CAEEL</name>
<feature type="region of interest" description="Disordered" evidence="1">
    <location>
        <begin position="211"/>
        <end position="231"/>
    </location>
</feature>
<proteinExistence type="predicted"/>
<dbReference type="PIR" id="T33409">
    <property type="entry name" value="T33409"/>
</dbReference>
<reference evidence="3 4" key="1">
    <citation type="journal article" date="1998" name="Science">
        <title>Genome sequence of the nematode C. elegans: a platform for investigating biology.</title>
        <authorList>
            <consortium name="The C. elegans sequencing consortium"/>
            <person name="Sulson J.E."/>
            <person name="Waterston R."/>
        </authorList>
    </citation>
    <scope>NUCLEOTIDE SEQUENCE [LARGE SCALE GENOMIC DNA]</scope>
    <source>
        <strain evidence="3 4">Bristol N2</strain>
    </source>
</reference>
<gene>
    <name evidence="3" type="ORF">CELE_H34I24.1</name>
    <name evidence="3 5" type="ORF">H34I24.1</name>
</gene>
<keyword evidence="4" id="KW-1185">Reference proteome</keyword>
<dbReference type="PaxDb" id="6239-H34I24.1"/>
<dbReference type="EMBL" id="BX284603">
    <property type="protein sequence ID" value="CCD72018.1"/>
    <property type="molecule type" value="Genomic_DNA"/>
</dbReference>
<keyword evidence="2" id="KW-0732">Signal</keyword>
<sequence>MRTVHLLVLFVLFATSHAQEDGSTATEGALEVADEDTSTTQTSGTVTLSPAEFEEEEKKFVEKLNEYRREVAKKMKIANMNELTVGAGDKSDYSINSKIPTFDEILKIYENRAEKIIDKATQGNTKLCENDPYCYGQRILNPGQKTIKCKYECKEEGAGDDCADYKLICNLYPLPESADLWWNKQTNGEAGSACDADRHADNGLCADGAPTTTTTTTVKPPTTAPAVQSNSRDVGELSTSATNNYLLLILLPTFVAFY</sequence>